<organism evidence="2 3">
    <name type="scientific">Candidatus Doudnabacteria bacterium RIFCSPLOWO2_01_FULL_44_21</name>
    <dbReference type="NCBI Taxonomy" id="1817841"/>
    <lineage>
        <taxon>Bacteria</taxon>
        <taxon>Candidatus Doudnaibacteriota</taxon>
    </lineage>
</organism>
<dbReference type="AlphaFoldDB" id="A0A1F5PXC9"/>
<feature type="transmembrane region" description="Helical" evidence="1">
    <location>
        <begin position="12"/>
        <end position="33"/>
    </location>
</feature>
<sequence length="96" mass="10522">MVRVHRRPPKNFMHIFSGIIGMIVGFLLIRYSIALTDMFGKIDWAEAHLKGGLAGTYTLYRIVGLVFIILSLLYLFGGLGFIIGPLAPLFGGAAPQ</sequence>
<feature type="transmembrane region" description="Helical" evidence="1">
    <location>
        <begin position="59"/>
        <end position="83"/>
    </location>
</feature>
<gene>
    <name evidence="2" type="ORF">A3B10_02540</name>
</gene>
<evidence type="ECO:0000313" key="3">
    <source>
        <dbReference type="Proteomes" id="UP000177281"/>
    </source>
</evidence>
<keyword evidence="1" id="KW-0472">Membrane</keyword>
<evidence type="ECO:0000256" key="1">
    <source>
        <dbReference type="SAM" id="Phobius"/>
    </source>
</evidence>
<evidence type="ECO:0000313" key="2">
    <source>
        <dbReference type="EMBL" id="OGE94507.1"/>
    </source>
</evidence>
<comment type="caution">
    <text evidence="2">The sequence shown here is derived from an EMBL/GenBank/DDBJ whole genome shotgun (WGS) entry which is preliminary data.</text>
</comment>
<name>A0A1F5PXC9_9BACT</name>
<keyword evidence="1" id="KW-0812">Transmembrane</keyword>
<reference evidence="2 3" key="1">
    <citation type="journal article" date="2016" name="Nat. Commun.">
        <title>Thousands of microbial genomes shed light on interconnected biogeochemical processes in an aquifer system.</title>
        <authorList>
            <person name="Anantharaman K."/>
            <person name="Brown C.T."/>
            <person name="Hug L.A."/>
            <person name="Sharon I."/>
            <person name="Castelle C.J."/>
            <person name="Probst A.J."/>
            <person name="Thomas B.C."/>
            <person name="Singh A."/>
            <person name="Wilkins M.J."/>
            <person name="Karaoz U."/>
            <person name="Brodie E.L."/>
            <person name="Williams K.H."/>
            <person name="Hubbard S.S."/>
            <person name="Banfield J.F."/>
        </authorList>
    </citation>
    <scope>NUCLEOTIDE SEQUENCE [LARGE SCALE GENOMIC DNA]</scope>
</reference>
<accession>A0A1F5PXC9</accession>
<dbReference type="EMBL" id="MFFB01000016">
    <property type="protein sequence ID" value="OGE94507.1"/>
    <property type="molecule type" value="Genomic_DNA"/>
</dbReference>
<keyword evidence="1" id="KW-1133">Transmembrane helix</keyword>
<protein>
    <submittedName>
        <fullName evidence="2">Uncharacterized protein</fullName>
    </submittedName>
</protein>
<dbReference type="Proteomes" id="UP000177281">
    <property type="component" value="Unassembled WGS sequence"/>
</dbReference>
<proteinExistence type="predicted"/>